<dbReference type="Pfam" id="PF04986">
    <property type="entry name" value="Y2_Tnp"/>
    <property type="match status" value="1"/>
</dbReference>
<dbReference type="AlphaFoldDB" id="A0A3B0UI59"/>
<dbReference type="EMBL" id="UOET01000556">
    <property type="protein sequence ID" value="VAW30731.1"/>
    <property type="molecule type" value="Genomic_DNA"/>
</dbReference>
<dbReference type="PANTHER" id="PTHR37023">
    <property type="entry name" value="TRANSPOSASE"/>
    <property type="match status" value="1"/>
</dbReference>
<feature type="domain" description="Transposase IS801/IS1294" evidence="1">
    <location>
        <begin position="29"/>
        <end position="123"/>
    </location>
</feature>
<organism evidence="2">
    <name type="scientific">hydrothermal vent metagenome</name>
    <dbReference type="NCBI Taxonomy" id="652676"/>
    <lineage>
        <taxon>unclassified sequences</taxon>
        <taxon>metagenomes</taxon>
        <taxon>ecological metagenomes</taxon>
    </lineage>
</organism>
<sequence>MSQTYEIKPKKASFITFFSLRTYVRITFYKALFAKQWVVYCKHPFFGPQQVIEYLGRYTHRVAISNHRVQSIENGTVTFTAKDYRNKGKKYMVTLTDQEFIRRFSQHILPKGFPKIRHYGILRCSIKYLF</sequence>
<dbReference type="PANTHER" id="PTHR37023:SF1">
    <property type="entry name" value="ISSOD25 TRANSPOSASE TNPA_ISSOD25"/>
    <property type="match status" value="1"/>
</dbReference>
<reference evidence="2" key="1">
    <citation type="submission" date="2018-06" db="EMBL/GenBank/DDBJ databases">
        <authorList>
            <person name="Zhirakovskaya E."/>
        </authorList>
    </citation>
    <scope>NUCLEOTIDE SEQUENCE</scope>
</reference>
<protein>
    <submittedName>
        <fullName evidence="2">Mobile element protein</fullName>
    </submittedName>
</protein>
<dbReference type="GO" id="GO:0006313">
    <property type="term" value="P:DNA transposition"/>
    <property type="evidence" value="ECO:0007669"/>
    <property type="project" value="InterPro"/>
</dbReference>
<accession>A0A3B0UI59</accession>
<dbReference type="GO" id="GO:0004803">
    <property type="term" value="F:transposase activity"/>
    <property type="evidence" value="ECO:0007669"/>
    <property type="project" value="InterPro"/>
</dbReference>
<evidence type="ECO:0000313" key="2">
    <source>
        <dbReference type="EMBL" id="VAW30731.1"/>
    </source>
</evidence>
<name>A0A3B0UI59_9ZZZZ</name>
<dbReference type="GO" id="GO:0003677">
    <property type="term" value="F:DNA binding"/>
    <property type="evidence" value="ECO:0007669"/>
    <property type="project" value="InterPro"/>
</dbReference>
<proteinExistence type="predicted"/>
<dbReference type="InterPro" id="IPR007069">
    <property type="entry name" value="Transposase_32"/>
</dbReference>
<gene>
    <name evidence="2" type="ORF">MNBD_BACTEROID07-16</name>
</gene>
<evidence type="ECO:0000259" key="1">
    <source>
        <dbReference type="Pfam" id="PF04986"/>
    </source>
</evidence>